<dbReference type="PANTHER" id="PTHR30238:SF4">
    <property type="entry name" value="SLL1022 PROTEIN"/>
    <property type="match status" value="1"/>
</dbReference>
<dbReference type="NCBIfam" id="NF010613">
    <property type="entry name" value="PRK14013.1-3"/>
    <property type="match status" value="1"/>
</dbReference>
<feature type="transmembrane region" description="Helical" evidence="1">
    <location>
        <begin position="188"/>
        <end position="209"/>
    </location>
</feature>
<evidence type="ECO:0000313" key="2">
    <source>
        <dbReference type="EMBL" id="MBI9115778.1"/>
    </source>
</evidence>
<feature type="transmembrane region" description="Helical" evidence="1">
    <location>
        <begin position="64"/>
        <end position="85"/>
    </location>
</feature>
<feature type="transmembrane region" description="Helical" evidence="1">
    <location>
        <begin position="124"/>
        <end position="141"/>
    </location>
</feature>
<dbReference type="RefSeq" id="WP_198734346.1">
    <property type="nucleotide sequence ID" value="NZ_JAEINH010000010.1"/>
</dbReference>
<feature type="transmembrane region" description="Helical" evidence="1">
    <location>
        <begin position="337"/>
        <end position="355"/>
    </location>
</feature>
<dbReference type="Proteomes" id="UP000602087">
    <property type="component" value="Unassembled WGS sequence"/>
</dbReference>
<proteinExistence type="predicted"/>
<dbReference type="PANTHER" id="PTHR30238">
    <property type="entry name" value="MEMBRANE BOUND PREDICTED REDOX MODULATOR"/>
    <property type="match status" value="1"/>
</dbReference>
<dbReference type="Pfam" id="PF04332">
    <property type="entry name" value="DUF475"/>
    <property type="match status" value="1"/>
</dbReference>
<keyword evidence="1" id="KW-0812">Transmembrane</keyword>
<dbReference type="AlphaFoldDB" id="A0A934ID46"/>
<keyword evidence="1" id="KW-0472">Membrane</keyword>
<dbReference type="InterPro" id="IPR007427">
    <property type="entry name" value="DUF475"/>
</dbReference>
<feature type="transmembrane region" description="Helical" evidence="1">
    <location>
        <begin position="5"/>
        <end position="22"/>
    </location>
</feature>
<feature type="transmembrane region" description="Helical" evidence="1">
    <location>
        <begin position="162"/>
        <end position="182"/>
    </location>
</feature>
<name>A0A934ID46_9MICO</name>
<sequence>MILRTFGWSFAVTIASLVAAFVYGSWNAFFLCLILGILEVSLSFDNAVVNAKILERMSAFWQKLFLTVGILIAVFGMRLVFPLVIVSVTADLGPIEALQLAMEKGDPHVEGTYGYVLNEAHPQIAAFGGMFLLMLFLDFVFEEREISWLGWLERPLARAGKLENVSVVVGAVLLLLAAELLAEDPHVVLLSGVLGMVTYLAVNGLGTLFESSGIGEESVSEKVVDNALDTESTGGGPSELAKATGKAGFFLFLYLEVLDASFSFDGVIGAFAITSDPVIIALGLGFIGAMFVRSITIYLVRKGTLAEYVFLEHGAHWAIGALAVILLVSIQVHVNEIVTGLVGVVFIGAAFLSSLRYRRLHGTEEPTTSEPATVDA</sequence>
<feature type="transmembrane region" description="Helical" evidence="1">
    <location>
        <begin position="28"/>
        <end position="44"/>
    </location>
</feature>
<feature type="transmembrane region" description="Helical" evidence="1">
    <location>
        <begin position="249"/>
        <end position="273"/>
    </location>
</feature>
<organism evidence="2 3">
    <name type="scientific">Sanguibacter suaedae</name>
    <dbReference type="NCBI Taxonomy" id="2795737"/>
    <lineage>
        <taxon>Bacteria</taxon>
        <taxon>Bacillati</taxon>
        <taxon>Actinomycetota</taxon>
        <taxon>Actinomycetes</taxon>
        <taxon>Micrococcales</taxon>
        <taxon>Sanguibacteraceae</taxon>
        <taxon>Sanguibacter</taxon>
    </lineage>
</organism>
<protein>
    <submittedName>
        <fullName evidence="2">DUF475 domain-containing protein</fullName>
    </submittedName>
</protein>
<keyword evidence="1" id="KW-1133">Transmembrane helix</keyword>
<dbReference type="EMBL" id="JAEINH010000010">
    <property type="protein sequence ID" value="MBI9115778.1"/>
    <property type="molecule type" value="Genomic_DNA"/>
</dbReference>
<feature type="transmembrane region" description="Helical" evidence="1">
    <location>
        <begin position="309"/>
        <end position="331"/>
    </location>
</feature>
<accession>A0A934ID46</accession>
<evidence type="ECO:0000313" key="3">
    <source>
        <dbReference type="Proteomes" id="UP000602087"/>
    </source>
</evidence>
<evidence type="ECO:0000256" key="1">
    <source>
        <dbReference type="SAM" id="Phobius"/>
    </source>
</evidence>
<reference evidence="2" key="1">
    <citation type="submission" date="2020-12" db="EMBL/GenBank/DDBJ databases">
        <title>Sanguibacter suaedae sp. nov., isolated from Suaeda aralocaspica.</title>
        <authorList>
            <person name="Ma Q."/>
        </authorList>
    </citation>
    <scope>NUCLEOTIDE SEQUENCE</scope>
    <source>
        <strain evidence="2">YZGR15</strain>
    </source>
</reference>
<keyword evidence="3" id="KW-1185">Reference proteome</keyword>
<gene>
    <name evidence="2" type="ORF">JAV76_12215</name>
</gene>
<comment type="caution">
    <text evidence="2">The sequence shown here is derived from an EMBL/GenBank/DDBJ whole genome shotgun (WGS) entry which is preliminary data.</text>
</comment>
<feature type="transmembrane region" description="Helical" evidence="1">
    <location>
        <begin position="279"/>
        <end position="300"/>
    </location>
</feature>